<protein>
    <submittedName>
        <fullName evidence="3">Uncharacterized protein (DUF2062 family)</fullName>
    </submittedName>
</protein>
<evidence type="ECO:0000256" key="1">
    <source>
        <dbReference type="SAM" id="Phobius"/>
    </source>
</evidence>
<name>A0AAE3G6F9_9GAMM</name>
<proteinExistence type="predicted"/>
<reference evidence="3" key="1">
    <citation type="submission" date="2022-03" db="EMBL/GenBank/DDBJ databases">
        <title>Genomic Encyclopedia of Type Strains, Phase III (KMG-III): the genomes of soil and plant-associated and newly described type strains.</title>
        <authorList>
            <person name="Whitman W."/>
        </authorList>
    </citation>
    <scope>NUCLEOTIDE SEQUENCE</scope>
    <source>
        <strain evidence="3">ANL 6-2</strain>
    </source>
</reference>
<evidence type="ECO:0000313" key="4">
    <source>
        <dbReference type="Proteomes" id="UP001205843"/>
    </source>
</evidence>
<keyword evidence="1" id="KW-0472">Membrane</keyword>
<keyword evidence="1" id="KW-0812">Transmembrane</keyword>
<feature type="transmembrane region" description="Helical" evidence="1">
    <location>
        <begin position="133"/>
        <end position="158"/>
    </location>
</feature>
<dbReference type="Pfam" id="PF09835">
    <property type="entry name" value="DUF2062"/>
    <property type="match status" value="1"/>
</dbReference>
<comment type="caution">
    <text evidence="3">The sequence shown here is derived from an EMBL/GenBank/DDBJ whole genome shotgun (WGS) entry which is preliminary data.</text>
</comment>
<dbReference type="PANTHER" id="PTHR40547">
    <property type="entry name" value="SLL0298 PROTEIN"/>
    <property type="match status" value="1"/>
</dbReference>
<evidence type="ECO:0000313" key="3">
    <source>
        <dbReference type="EMBL" id="MCP1676277.1"/>
    </source>
</evidence>
<dbReference type="Proteomes" id="UP001205843">
    <property type="component" value="Unassembled WGS sequence"/>
</dbReference>
<feature type="domain" description="DUF2062" evidence="2">
    <location>
        <begin position="22"/>
        <end position="163"/>
    </location>
</feature>
<sequence>MPRKFLRRYLPKSSEVRQHRQLRLFGALLGNPRLWHLNRHGVAGGLGVGVFWTFIPMPFQMIPSAATAILLRVNVPIALAGVWISNPITMAPMMYGQYRLGLWLMGSDMRQRRGFEPTIDWFWQEMANIWQPLMLGSLTCAVLLGMASYGMVHLIWRLHIRAQLRRRRLRARRKRPESS</sequence>
<dbReference type="InterPro" id="IPR018639">
    <property type="entry name" value="DUF2062"/>
</dbReference>
<gene>
    <name evidence="3" type="ORF">J2T57_003436</name>
</gene>
<evidence type="ECO:0000259" key="2">
    <source>
        <dbReference type="Pfam" id="PF09835"/>
    </source>
</evidence>
<dbReference type="EMBL" id="JALJXV010000008">
    <property type="protein sequence ID" value="MCP1676277.1"/>
    <property type="molecule type" value="Genomic_DNA"/>
</dbReference>
<dbReference type="AlphaFoldDB" id="A0AAE3G6F9"/>
<accession>A0AAE3G6F9</accession>
<dbReference type="RefSeq" id="WP_253481743.1">
    <property type="nucleotide sequence ID" value="NZ_JALJXV010000008.1"/>
</dbReference>
<keyword evidence="4" id="KW-1185">Reference proteome</keyword>
<organism evidence="3 4">
    <name type="scientific">Natronocella acetinitrilica</name>
    <dbReference type="NCBI Taxonomy" id="414046"/>
    <lineage>
        <taxon>Bacteria</taxon>
        <taxon>Pseudomonadati</taxon>
        <taxon>Pseudomonadota</taxon>
        <taxon>Gammaproteobacteria</taxon>
        <taxon>Chromatiales</taxon>
        <taxon>Ectothiorhodospiraceae</taxon>
        <taxon>Natronocella</taxon>
    </lineage>
</organism>
<keyword evidence="1" id="KW-1133">Transmembrane helix</keyword>
<dbReference type="PANTHER" id="PTHR40547:SF1">
    <property type="entry name" value="SLL0298 PROTEIN"/>
    <property type="match status" value="1"/>
</dbReference>
<feature type="transmembrane region" description="Helical" evidence="1">
    <location>
        <begin position="65"/>
        <end position="84"/>
    </location>
</feature>